<gene>
    <name evidence="2" type="ORF">I6U51_01275</name>
</gene>
<protein>
    <submittedName>
        <fullName evidence="2">Late control protein D</fullName>
    </submittedName>
</protein>
<evidence type="ECO:0000313" key="2">
    <source>
        <dbReference type="EMBL" id="MBI6871336.1"/>
    </source>
</evidence>
<evidence type="ECO:0000259" key="1">
    <source>
        <dbReference type="Pfam" id="PF04717"/>
    </source>
</evidence>
<dbReference type="Proteomes" id="UP000622687">
    <property type="component" value="Unassembled WGS sequence"/>
</dbReference>
<feature type="domain" description="Gp5/Type VI secretion system Vgr protein OB-fold" evidence="1">
    <location>
        <begin position="300"/>
        <end position="362"/>
    </location>
</feature>
<evidence type="ECO:0000313" key="3">
    <source>
        <dbReference type="Proteomes" id="UP000622687"/>
    </source>
</evidence>
<dbReference type="EMBL" id="JAEEGB010000003">
    <property type="protein sequence ID" value="MBI6871336.1"/>
    <property type="molecule type" value="Genomic_DNA"/>
</dbReference>
<proteinExistence type="predicted"/>
<dbReference type="Gene3D" id="3.55.50.10">
    <property type="entry name" value="Baseplate protein-like domains"/>
    <property type="match status" value="1"/>
</dbReference>
<dbReference type="Pfam" id="PF04717">
    <property type="entry name" value="Phage_base_V"/>
    <property type="match status" value="1"/>
</dbReference>
<dbReference type="Gene3D" id="2.30.110.50">
    <property type="match status" value="1"/>
</dbReference>
<reference evidence="2" key="1">
    <citation type="submission" date="2020-12" db="EMBL/GenBank/DDBJ databases">
        <title>Clostridium thailandense sp. nov., a novel acetogenic bacterium isolated from peat land soil in Thailand.</title>
        <authorList>
            <person name="Chaikitkaew S."/>
            <person name="Birkeland N.K."/>
        </authorList>
    </citation>
    <scope>NUCLEOTIDE SEQUENCE</scope>
    <source>
        <strain evidence="2">DSM 17425</strain>
    </source>
</reference>
<keyword evidence="3" id="KW-1185">Reference proteome</keyword>
<dbReference type="AlphaFoldDB" id="A0A934M4U9"/>
<organism evidence="2 3">
    <name type="scientific">Clostridium aciditolerans</name>
    <dbReference type="NCBI Taxonomy" id="339861"/>
    <lineage>
        <taxon>Bacteria</taxon>
        <taxon>Bacillati</taxon>
        <taxon>Bacillota</taxon>
        <taxon>Clostridia</taxon>
        <taxon>Eubacteriales</taxon>
        <taxon>Clostridiaceae</taxon>
        <taxon>Clostridium</taxon>
    </lineage>
</organism>
<accession>A0A934M4U9</accession>
<dbReference type="InterPro" id="IPR006531">
    <property type="entry name" value="Gp5/Vgr_OB"/>
</dbReference>
<comment type="caution">
    <text evidence="2">The sequence shown here is derived from an EMBL/GenBank/DDBJ whole genome shotgun (WGS) entry which is preliminary data.</text>
</comment>
<name>A0A934M4U9_9CLOT</name>
<dbReference type="RefSeq" id="WP_211140802.1">
    <property type="nucleotide sequence ID" value="NZ_JAEEGB010000003.1"/>
</dbReference>
<dbReference type="SUPFAM" id="SSF69279">
    <property type="entry name" value="Phage tail proteins"/>
    <property type="match status" value="1"/>
</dbReference>
<sequence>MEGNQIVEAINYEKIRVNGYNLEAIKSLKIEANINEHTVLKLTGILKNEAKDSDISSTTNNKTIEVYYVEDESTTLFYGVVTNIEINVELDVYTLNIEAKSMSHLMDIKLKSKSFQDTSMTTHNLIDSIMQNYSGSNYILNIPDEEIKELLIQYEETDWEFLKRIAAKYNQGLFPTMDGKAIQFIMAVPEWHRELKSTNINYKIYKNLDDYKYMLENYLKDANEVDYMTYEIENYEILKLGDNIHFQGQAFYVYEGIYEIKNGILINNYKLRIKSGLRQERKFNTKIIGSSIDGKIIQVQSDLVKVHLNIDKVQAKGTAYWFKYSTMSASTDGSGWYCMPEIGDSVRVYFPTKDEDEAFAVSAVSGYQQGSGEAEDRMGNPDNKYLRTANDKQVKLTPGGIFISCDSGQAEMSLTSDGTLSITSQNNININAEQNIKIETQKSFLVSAKQGVNFACDKGGGLELDGSGGIKEKGTQVNNN</sequence>